<protein>
    <submittedName>
        <fullName evidence="1">Acyl-coa n-acyltransferase</fullName>
    </submittedName>
</protein>
<keyword evidence="2" id="KW-1185">Reference proteome</keyword>
<evidence type="ECO:0000313" key="1">
    <source>
        <dbReference type="EMBL" id="VBB07776.1"/>
    </source>
</evidence>
<organism evidence="1 2">
    <name type="scientific">Lucifera butyrica</name>
    <dbReference type="NCBI Taxonomy" id="1351585"/>
    <lineage>
        <taxon>Bacteria</taxon>
        <taxon>Bacillati</taxon>
        <taxon>Bacillota</taxon>
        <taxon>Negativicutes</taxon>
        <taxon>Veillonellales</taxon>
        <taxon>Veillonellaceae</taxon>
        <taxon>Lucifera</taxon>
    </lineage>
</organism>
<dbReference type="OrthoDB" id="6382410at2"/>
<proteinExistence type="predicted"/>
<dbReference type="RefSeq" id="WP_122628703.1">
    <property type="nucleotide sequence ID" value="NZ_UPPP01000080.1"/>
</dbReference>
<gene>
    <name evidence="1" type="ORF">LUCI_3041</name>
</gene>
<name>A0A498R502_9FIRM</name>
<reference evidence="1 2" key="1">
    <citation type="submission" date="2018-06" db="EMBL/GenBank/DDBJ databases">
        <authorList>
            <person name="Strepis N."/>
        </authorList>
    </citation>
    <scope>NUCLEOTIDE SEQUENCE [LARGE SCALE GENOMIC DNA]</scope>
    <source>
        <strain evidence="1">LUCI</strain>
    </source>
</reference>
<keyword evidence="1" id="KW-0012">Acyltransferase</keyword>
<sequence length="105" mass="12347">MDRYSFQKAINEDVDEILILIQKRINWMDENNISQWNKTNYLKYYPKNYYEELVSKGQLYVVKYGNLNSVIGAFALLEQDKCWNDSSQSYYIHNLVTDIGVSGSS</sequence>
<accession>A0A498R502</accession>
<keyword evidence="1" id="KW-0808">Transferase</keyword>
<evidence type="ECO:0000313" key="2">
    <source>
        <dbReference type="Proteomes" id="UP000277811"/>
    </source>
</evidence>
<dbReference type="Proteomes" id="UP000277811">
    <property type="component" value="Unassembled WGS sequence"/>
</dbReference>
<dbReference type="GO" id="GO:0016746">
    <property type="term" value="F:acyltransferase activity"/>
    <property type="evidence" value="ECO:0007669"/>
    <property type="project" value="UniProtKB-KW"/>
</dbReference>
<dbReference type="EMBL" id="UPPP01000080">
    <property type="protein sequence ID" value="VBB07776.1"/>
    <property type="molecule type" value="Genomic_DNA"/>
</dbReference>
<dbReference type="Gene3D" id="3.40.630.30">
    <property type="match status" value="1"/>
</dbReference>
<dbReference type="AlphaFoldDB" id="A0A498R502"/>